<reference evidence="2" key="2">
    <citation type="submission" date="2020-09" db="EMBL/GenBank/DDBJ databases">
        <authorList>
            <person name="Sun Q."/>
            <person name="Kim S."/>
        </authorList>
    </citation>
    <scope>NUCLEOTIDE SEQUENCE</scope>
    <source>
        <strain evidence="2">KCTC 32020</strain>
    </source>
</reference>
<accession>A0A919DBS0</accession>
<gene>
    <name evidence="2" type="ORF">GCM10007167_10860</name>
</gene>
<proteinExistence type="predicted"/>
<comment type="caution">
    <text evidence="2">The sequence shown here is derived from an EMBL/GenBank/DDBJ whole genome shotgun (WGS) entry which is preliminary data.</text>
</comment>
<keyword evidence="3" id="KW-1185">Reference proteome</keyword>
<organism evidence="2 3">
    <name type="scientific">Vulcaniibacterium thermophilum</name>
    <dbReference type="NCBI Taxonomy" id="1169913"/>
    <lineage>
        <taxon>Bacteria</taxon>
        <taxon>Pseudomonadati</taxon>
        <taxon>Pseudomonadota</taxon>
        <taxon>Gammaproteobacteria</taxon>
        <taxon>Lysobacterales</taxon>
        <taxon>Lysobacteraceae</taxon>
        <taxon>Vulcaniibacterium</taxon>
    </lineage>
</organism>
<dbReference type="AlphaFoldDB" id="A0A919DBS0"/>
<feature type="compositionally biased region" description="Basic and acidic residues" evidence="1">
    <location>
        <begin position="35"/>
        <end position="54"/>
    </location>
</feature>
<dbReference type="EMBL" id="BNCF01000004">
    <property type="protein sequence ID" value="GHE30676.1"/>
    <property type="molecule type" value="Genomic_DNA"/>
</dbReference>
<evidence type="ECO:0000313" key="3">
    <source>
        <dbReference type="Proteomes" id="UP000636453"/>
    </source>
</evidence>
<feature type="region of interest" description="Disordered" evidence="1">
    <location>
        <begin position="1"/>
        <end position="64"/>
    </location>
</feature>
<protein>
    <submittedName>
        <fullName evidence="2">Uncharacterized protein</fullName>
    </submittedName>
</protein>
<dbReference type="Proteomes" id="UP000636453">
    <property type="component" value="Unassembled WGS sequence"/>
</dbReference>
<reference evidence="2" key="1">
    <citation type="journal article" date="2014" name="Int. J. Syst. Evol. Microbiol.">
        <title>Complete genome sequence of Corynebacterium casei LMG S-19264T (=DSM 44701T), isolated from a smear-ripened cheese.</title>
        <authorList>
            <consortium name="US DOE Joint Genome Institute (JGI-PGF)"/>
            <person name="Walter F."/>
            <person name="Albersmeier A."/>
            <person name="Kalinowski J."/>
            <person name="Ruckert C."/>
        </authorList>
    </citation>
    <scope>NUCLEOTIDE SEQUENCE</scope>
    <source>
        <strain evidence="2">KCTC 32020</strain>
    </source>
</reference>
<name>A0A919DBS0_9GAMM</name>
<sequence>MRPCDTPHPPRNRPESLLQRQQTGVSALLKPRSRLRGEEARLRAAGSRADERPPRCGGLDEGLG</sequence>
<evidence type="ECO:0000313" key="2">
    <source>
        <dbReference type="EMBL" id="GHE30676.1"/>
    </source>
</evidence>
<evidence type="ECO:0000256" key="1">
    <source>
        <dbReference type="SAM" id="MobiDB-lite"/>
    </source>
</evidence>